<dbReference type="SUPFAM" id="SSF63817">
    <property type="entry name" value="Sortase"/>
    <property type="match status" value="1"/>
</dbReference>
<dbReference type="InterPro" id="IPR023365">
    <property type="entry name" value="Sortase_dom-sf"/>
</dbReference>
<sequence>MSKLLKAFGMICIILAGVLYWQRNNPKRLAFLSAPIQRETNSKVKKNIPARLIIKKANIDLEVVSARIYGQRWETTSLGVSWLEMSAVPGDIGNSIIYGHNWTNLLGNLNKVRPGDDIVIVYKDGSRKYFTVDATAKVSPKNVSILHQSKDQKITIYTCVGLFDEKRLVVVGSLIKKSAQM</sequence>
<dbReference type="EMBL" id="MGAG01000010">
    <property type="protein sequence ID" value="OGK41592.1"/>
    <property type="molecule type" value="Genomic_DNA"/>
</dbReference>
<protein>
    <recommendedName>
        <fullName evidence="5">Sortase</fullName>
    </recommendedName>
</protein>
<reference evidence="3 4" key="1">
    <citation type="journal article" date="2016" name="Nat. Commun.">
        <title>Thousands of microbial genomes shed light on interconnected biogeochemical processes in an aquifer system.</title>
        <authorList>
            <person name="Anantharaman K."/>
            <person name="Brown C.T."/>
            <person name="Hug L.A."/>
            <person name="Sharon I."/>
            <person name="Castelle C.J."/>
            <person name="Probst A.J."/>
            <person name="Thomas B.C."/>
            <person name="Singh A."/>
            <person name="Wilkins M.J."/>
            <person name="Karaoz U."/>
            <person name="Brodie E.L."/>
            <person name="Williams K.H."/>
            <person name="Hubbard S.S."/>
            <person name="Banfield J.F."/>
        </authorList>
    </citation>
    <scope>NUCLEOTIDE SEQUENCE [LARGE SCALE GENOMIC DNA]</scope>
</reference>
<evidence type="ECO:0000256" key="2">
    <source>
        <dbReference type="SAM" id="Phobius"/>
    </source>
</evidence>
<feature type="transmembrane region" description="Helical" evidence="2">
    <location>
        <begin position="6"/>
        <end position="22"/>
    </location>
</feature>
<dbReference type="Proteomes" id="UP000177698">
    <property type="component" value="Unassembled WGS sequence"/>
</dbReference>
<accession>A0A1F7IE16</accession>
<keyword evidence="1" id="KW-0378">Hydrolase</keyword>
<evidence type="ECO:0000313" key="3">
    <source>
        <dbReference type="EMBL" id="OGK41592.1"/>
    </source>
</evidence>
<gene>
    <name evidence="3" type="ORF">A2954_06940</name>
</gene>
<keyword evidence="2" id="KW-0812">Transmembrane</keyword>
<dbReference type="STRING" id="1802056.A2954_06940"/>
<dbReference type="InterPro" id="IPR005754">
    <property type="entry name" value="Sortase"/>
</dbReference>
<proteinExistence type="predicted"/>
<dbReference type="Pfam" id="PF04203">
    <property type="entry name" value="Sortase"/>
    <property type="match status" value="1"/>
</dbReference>
<dbReference type="Gene3D" id="2.40.260.10">
    <property type="entry name" value="Sortase"/>
    <property type="match status" value="1"/>
</dbReference>
<evidence type="ECO:0000313" key="4">
    <source>
        <dbReference type="Proteomes" id="UP000177698"/>
    </source>
</evidence>
<keyword evidence="2" id="KW-0472">Membrane</keyword>
<dbReference type="GO" id="GO:0016787">
    <property type="term" value="F:hydrolase activity"/>
    <property type="evidence" value="ECO:0007669"/>
    <property type="project" value="UniProtKB-KW"/>
</dbReference>
<keyword evidence="2" id="KW-1133">Transmembrane helix</keyword>
<dbReference type="AlphaFoldDB" id="A0A1F7IE16"/>
<name>A0A1F7IE16_9BACT</name>
<evidence type="ECO:0008006" key="5">
    <source>
        <dbReference type="Google" id="ProtNLM"/>
    </source>
</evidence>
<comment type="caution">
    <text evidence="3">The sequence shown here is derived from an EMBL/GenBank/DDBJ whole genome shotgun (WGS) entry which is preliminary data.</text>
</comment>
<organism evidence="3 4">
    <name type="scientific">Candidatus Roizmanbacteria bacterium RIFCSPLOWO2_01_FULL_37_12</name>
    <dbReference type="NCBI Taxonomy" id="1802056"/>
    <lineage>
        <taxon>Bacteria</taxon>
        <taxon>Candidatus Roizmaniibacteriota</taxon>
    </lineage>
</organism>
<evidence type="ECO:0000256" key="1">
    <source>
        <dbReference type="ARBA" id="ARBA00022801"/>
    </source>
</evidence>